<proteinExistence type="predicted"/>
<dbReference type="Proteomes" id="UP000555838">
    <property type="component" value="Unassembled WGS sequence"/>
</dbReference>
<evidence type="ECO:0000313" key="1">
    <source>
        <dbReference type="EMBL" id="MBB6043310.1"/>
    </source>
</evidence>
<sequence length="66" mass="7870">MFYYFVANYKNIVIETLSINDMQKGILGKSVNDLGWYEWYEFIRQLSYESELSGYICIKLINILTN</sequence>
<organism evidence="1 3">
    <name type="scientific">Borreliella yangtzensis</name>
    <dbReference type="NCBI Taxonomy" id="683292"/>
    <lineage>
        <taxon>Bacteria</taxon>
        <taxon>Pseudomonadati</taxon>
        <taxon>Spirochaetota</taxon>
        <taxon>Spirochaetia</taxon>
        <taxon>Spirochaetales</taxon>
        <taxon>Borreliaceae</taxon>
        <taxon>Borreliella</taxon>
    </lineage>
</organism>
<dbReference type="EMBL" id="JACHFG010000004">
    <property type="protein sequence ID" value="MBB6043333.1"/>
    <property type="molecule type" value="Genomic_DNA"/>
</dbReference>
<reference evidence="1 3" key="1">
    <citation type="submission" date="2020-08" db="EMBL/GenBank/DDBJ databases">
        <title>Genomic Encyclopedia of Type Strains, Phase IV (KMG-IV): sequencing the most valuable type-strain genomes for metagenomic binning, comparative biology and taxonomic classification.</title>
        <authorList>
            <person name="Goeker M."/>
        </authorList>
    </citation>
    <scope>NUCLEOTIDE SEQUENCE [LARGE SCALE GENOMIC DNA]</scope>
    <source>
        <strain evidence="1 3">DSM 24625</strain>
    </source>
</reference>
<name>A0ABR6PAK9_9SPIR</name>
<dbReference type="EMBL" id="JACHFG010000004">
    <property type="protein sequence ID" value="MBB6043310.1"/>
    <property type="molecule type" value="Genomic_DNA"/>
</dbReference>
<accession>A0ABR6PAK9</accession>
<comment type="caution">
    <text evidence="1">The sequence shown here is derived from an EMBL/GenBank/DDBJ whole genome shotgun (WGS) entry which is preliminary data.</text>
</comment>
<protein>
    <submittedName>
        <fullName evidence="1">Transposase</fullName>
    </submittedName>
</protein>
<evidence type="ECO:0000313" key="2">
    <source>
        <dbReference type="EMBL" id="MBB6043333.1"/>
    </source>
</evidence>
<gene>
    <name evidence="1" type="ORF">HNP68_000932</name>
    <name evidence="2" type="ORF">HNP68_000955</name>
</gene>
<keyword evidence="3" id="KW-1185">Reference proteome</keyword>
<evidence type="ECO:0000313" key="3">
    <source>
        <dbReference type="Proteomes" id="UP000555838"/>
    </source>
</evidence>